<feature type="compositionally biased region" description="Acidic residues" evidence="1">
    <location>
        <begin position="88"/>
        <end position="100"/>
    </location>
</feature>
<protein>
    <submittedName>
        <fullName evidence="2">Uncharacterized protein</fullName>
    </submittedName>
</protein>
<proteinExistence type="predicted"/>
<comment type="caution">
    <text evidence="2">The sequence shown here is derived from an EMBL/GenBank/DDBJ whole genome shotgun (WGS) entry which is preliminary data.</text>
</comment>
<reference evidence="2" key="1">
    <citation type="submission" date="2014-01" db="EMBL/GenBank/DDBJ databases">
        <title>The genome of the white-rot fungus Pycnoporus cinnabarinus: a basidiomycete model with a versatile arsenal for lignocellulosic biomass breakdown.</title>
        <authorList>
            <person name="Levasseur A."/>
            <person name="Lomascolo A."/>
            <person name="Ruiz-Duenas F.J."/>
            <person name="Uzan E."/>
            <person name="Piumi F."/>
            <person name="Kues U."/>
            <person name="Ram A.F.J."/>
            <person name="Murat C."/>
            <person name="Haon M."/>
            <person name="Benoit I."/>
            <person name="Arfi Y."/>
            <person name="Chevret D."/>
            <person name="Drula E."/>
            <person name="Kwon M.J."/>
            <person name="Gouret P."/>
            <person name="Lesage-Meessen L."/>
            <person name="Lombard V."/>
            <person name="Mariette J."/>
            <person name="Noirot C."/>
            <person name="Park J."/>
            <person name="Patyshakuliyeva A."/>
            <person name="Wieneger R.A.B."/>
            <person name="Wosten H.A.B."/>
            <person name="Martin F."/>
            <person name="Coutinho P.M."/>
            <person name="de Vries R."/>
            <person name="Martinez A.T."/>
            <person name="Klopp C."/>
            <person name="Pontarotti P."/>
            <person name="Henrissat B."/>
            <person name="Record E."/>
        </authorList>
    </citation>
    <scope>NUCLEOTIDE SEQUENCE [LARGE SCALE GENOMIC DNA]</scope>
    <source>
        <strain evidence="2">BRFM137</strain>
    </source>
</reference>
<dbReference type="AlphaFoldDB" id="A0A060SRW4"/>
<keyword evidence="3" id="KW-1185">Reference proteome</keyword>
<sequence>MRRAHPYWDPDVFLSPPVRHSGASDNEGDVGCDGSDDGTNAQGGKSGGISGHSSDNNDNDDNGSQGGTKSGSDSNSTLYTRGGSYDAEGGDGDDEQDELPELAKYPEGDDYNMDNGWDPLHQPPPSPLPMSDSDTNGSLDALSTSSTESLRWDFLRNEIFDHPS</sequence>
<feature type="compositionally biased region" description="Polar residues" evidence="1">
    <location>
        <begin position="70"/>
        <end position="79"/>
    </location>
</feature>
<evidence type="ECO:0000256" key="1">
    <source>
        <dbReference type="SAM" id="MobiDB-lite"/>
    </source>
</evidence>
<accession>A0A060SRW4</accession>
<dbReference type="Proteomes" id="UP000029665">
    <property type="component" value="Unassembled WGS sequence"/>
</dbReference>
<feature type="region of interest" description="Disordered" evidence="1">
    <location>
        <begin position="1"/>
        <end position="148"/>
    </location>
</feature>
<feature type="compositionally biased region" description="Polar residues" evidence="1">
    <location>
        <begin position="135"/>
        <end position="148"/>
    </location>
</feature>
<name>A0A060SRW4_PYCCI</name>
<evidence type="ECO:0000313" key="2">
    <source>
        <dbReference type="EMBL" id="CDO76886.1"/>
    </source>
</evidence>
<dbReference type="EMBL" id="CCBP010000424">
    <property type="protein sequence ID" value="CDO76886.1"/>
    <property type="molecule type" value="Genomic_DNA"/>
</dbReference>
<gene>
    <name evidence="2" type="ORF">BN946_scf184903.g7</name>
</gene>
<organism evidence="2 3">
    <name type="scientific">Pycnoporus cinnabarinus</name>
    <name type="common">Cinnabar-red polypore</name>
    <name type="synonym">Trametes cinnabarina</name>
    <dbReference type="NCBI Taxonomy" id="5643"/>
    <lineage>
        <taxon>Eukaryota</taxon>
        <taxon>Fungi</taxon>
        <taxon>Dikarya</taxon>
        <taxon>Basidiomycota</taxon>
        <taxon>Agaricomycotina</taxon>
        <taxon>Agaricomycetes</taxon>
        <taxon>Polyporales</taxon>
        <taxon>Polyporaceae</taxon>
        <taxon>Trametes</taxon>
    </lineage>
</organism>
<feature type="compositionally biased region" description="Acidic residues" evidence="1">
    <location>
        <begin position="26"/>
        <end position="36"/>
    </location>
</feature>
<dbReference type="HOGENOM" id="CLU_1619903_0_0_1"/>
<evidence type="ECO:0000313" key="3">
    <source>
        <dbReference type="Proteomes" id="UP000029665"/>
    </source>
</evidence>